<evidence type="ECO:0000256" key="1">
    <source>
        <dbReference type="ARBA" id="ARBA00004141"/>
    </source>
</evidence>
<evidence type="ECO:0000256" key="4">
    <source>
        <dbReference type="ARBA" id="ARBA00022989"/>
    </source>
</evidence>
<dbReference type="Pfam" id="PF02544">
    <property type="entry name" value="Steroid_dh"/>
    <property type="match status" value="2"/>
</dbReference>
<feature type="domain" description="3-oxo-5-alpha-steroid 4-dehydrogenase C-terminal" evidence="7">
    <location>
        <begin position="228"/>
        <end position="308"/>
    </location>
</feature>
<evidence type="ECO:0000259" key="7">
    <source>
        <dbReference type="Pfam" id="PF02544"/>
    </source>
</evidence>
<dbReference type="InterPro" id="IPR001104">
    <property type="entry name" value="3-oxo-5_a-steroid_4-DH_C"/>
</dbReference>
<dbReference type="PROSITE" id="PS50244">
    <property type="entry name" value="S5A_REDUCTASE"/>
    <property type="match status" value="1"/>
</dbReference>
<name>A0A3N4IM16_ASCIM</name>
<dbReference type="GO" id="GO:0016020">
    <property type="term" value="C:membrane"/>
    <property type="evidence" value="ECO:0007669"/>
    <property type="project" value="UniProtKB-SubCell"/>
</dbReference>
<evidence type="ECO:0000256" key="5">
    <source>
        <dbReference type="ARBA" id="ARBA00023136"/>
    </source>
</evidence>
<feature type="transmembrane region" description="Helical" evidence="6">
    <location>
        <begin position="172"/>
        <end position="191"/>
    </location>
</feature>
<dbReference type="PANTHER" id="PTHR10556:SF43">
    <property type="entry name" value="STEROID 5-ALPHA-REDUCTASE DET2"/>
    <property type="match status" value="1"/>
</dbReference>
<keyword evidence="9" id="KW-1185">Reference proteome</keyword>
<feature type="transmembrane region" description="Helical" evidence="6">
    <location>
        <begin position="137"/>
        <end position="160"/>
    </location>
</feature>
<sequence length="309" mass="34129">MSTFLRSLLDYSPLNLLPLTPPTYASALSIYHALCITLPIQLSTAFYPTGKTSLPTLPLNLPGKPAWILMELVSPLLTTLSIFSLHPRSGPSVNLLTDLTTSLGSPQARLIALCYYTHYTYRALISPLLNPSMAPMNITILLVGLIFNAFNGTMLGSYFAGIDGTIHNAPSTPRVLLGLTIWATGFAGNIYHESILRAIRTSSPKLPTPKQKADMSKEKDTVVVDGRVYKIPQCGLFDYVLHAHYFSEWVEWTGLWIATGSGWRNPVLLFVMFEVATMLPRAVQGRRWYVEKFGRAVVGGRKAVVPFLV</sequence>
<keyword evidence="4 6" id="KW-1133">Transmembrane helix</keyword>
<proteinExistence type="inferred from homology"/>
<dbReference type="OrthoDB" id="5788137at2759"/>
<dbReference type="InterPro" id="IPR039357">
    <property type="entry name" value="SRD5A/TECR"/>
</dbReference>
<accession>A0A3N4IM16</accession>
<dbReference type="Proteomes" id="UP000275078">
    <property type="component" value="Unassembled WGS sequence"/>
</dbReference>
<organism evidence="8 9">
    <name type="scientific">Ascobolus immersus RN42</name>
    <dbReference type="NCBI Taxonomy" id="1160509"/>
    <lineage>
        <taxon>Eukaryota</taxon>
        <taxon>Fungi</taxon>
        <taxon>Dikarya</taxon>
        <taxon>Ascomycota</taxon>
        <taxon>Pezizomycotina</taxon>
        <taxon>Pezizomycetes</taxon>
        <taxon>Pezizales</taxon>
        <taxon>Ascobolaceae</taxon>
        <taxon>Ascobolus</taxon>
    </lineage>
</organism>
<evidence type="ECO:0000313" key="8">
    <source>
        <dbReference type="EMBL" id="RPA85180.1"/>
    </source>
</evidence>
<evidence type="ECO:0000256" key="3">
    <source>
        <dbReference type="ARBA" id="ARBA00022692"/>
    </source>
</evidence>
<gene>
    <name evidence="8" type="ORF">BJ508DRAFT_412295</name>
</gene>
<protein>
    <recommendedName>
        <fullName evidence="7">3-oxo-5-alpha-steroid 4-dehydrogenase C-terminal domain-containing protein</fullName>
    </recommendedName>
</protein>
<dbReference type="STRING" id="1160509.A0A3N4IM16"/>
<comment type="subcellular location">
    <subcellularLocation>
        <location evidence="1">Membrane</location>
        <topology evidence="1">Multi-pass membrane protein</topology>
    </subcellularLocation>
</comment>
<reference evidence="8 9" key="1">
    <citation type="journal article" date="2018" name="Nat. Ecol. Evol.">
        <title>Pezizomycetes genomes reveal the molecular basis of ectomycorrhizal truffle lifestyle.</title>
        <authorList>
            <person name="Murat C."/>
            <person name="Payen T."/>
            <person name="Noel B."/>
            <person name="Kuo A."/>
            <person name="Morin E."/>
            <person name="Chen J."/>
            <person name="Kohler A."/>
            <person name="Krizsan K."/>
            <person name="Balestrini R."/>
            <person name="Da Silva C."/>
            <person name="Montanini B."/>
            <person name="Hainaut M."/>
            <person name="Levati E."/>
            <person name="Barry K.W."/>
            <person name="Belfiori B."/>
            <person name="Cichocki N."/>
            <person name="Clum A."/>
            <person name="Dockter R.B."/>
            <person name="Fauchery L."/>
            <person name="Guy J."/>
            <person name="Iotti M."/>
            <person name="Le Tacon F."/>
            <person name="Lindquist E.A."/>
            <person name="Lipzen A."/>
            <person name="Malagnac F."/>
            <person name="Mello A."/>
            <person name="Molinier V."/>
            <person name="Miyauchi S."/>
            <person name="Poulain J."/>
            <person name="Riccioni C."/>
            <person name="Rubini A."/>
            <person name="Sitrit Y."/>
            <person name="Splivallo R."/>
            <person name="Traeger S."/>
            <person name="Wang M."/>
            <person name="Zifcakova L."/>
            <person name="Wipf D."/>
            <person name="Zambonelli A."/>
            <person name="Paolocci F."/>
            <person name="Nowrousian M."/>
            <person name="Ottonello S."/>
            <person name="Baldrian P."/>
            <person name="Spatafora J.W."/>
            <person name="Henrissat B."/>
            <person name="Nagy L.G."/>
            <person name="Aury J.M."/>
            <person name="Wincker P."/>
            <person name="Grigoriev I.V."/>
            <person name="Bonfante P."/>
            <person name="Martin F.M."/>
        </authorList>
    </citation>
    <scope>NUCLEOTIDE SEQUENCE [LARGE SCALE GENOMIC DNA]</scope>
    <source>
        <strain evidence="8 9">RN42</strain>
    </source>
</reference>
<evidence type="ECO:0000256" key="2">
    <source>
        <dbReference type="ARBA" id="ARBA00007742"/>
    </source>
</evidence>
<dbReference type="GO" id="GO:0016627">
    <property type="term" value="F:oxidoreductase activity, acting on the CH-CH group of donors"/>
    <property type="evidence" value="ECO:0007669"/>
    <property type="project" value="InterPro"/>
</dbReference>
<evidence type="ECO:0000256" key="6">
    <source>
        <dbReference type="SAM" id="Phobius"/>
    </source>
</evidence>
<evidence type="ECO:0000313" key="9">
    <source>
        <dbReference type="Proteomes" id="UP000275078"/>
    </source>
</evidence>
<comment type="similarity">
    <text evidence="2">Belongs to the steroid 5-alpha reductase family.</text>
</comment>
<keyword evidence="3 6" id="KW-0812">Transmembrane</keyword>
<feature type="domain" description="3-oxo-5-alpha-steroid 4-dehydrogenase C-terminal" evidence="7">
    <location>
        <begin position="135"/>
        <end position="202"/>
    </location>
</feature>
<dbReference type="GO" id="GO:0006629">
    <property type="term" value="P:lipid metabolic process"/>
    <property type="evidence" value="ECO:0007669"/>
    <property type="project" value="InterPro"/>
</dbReference>
<dbReference type="EMBL" id="ML119655">
    <property type="protein sequence ID" value="RPA85180.1"/>
    <property type="molecule type" value="Genomic_DNA"/>
</dbReference>
<dbReference type="PANTHER" id="PTHR10556">
    <property type="entry name" value="3-OXO-5-ALPHA-STEROID 4-DEHYDROGENASE"/>
    <property type="match status" value="1"/>
</dbReference>
<keyword evidence="5 6" id="KW-0472">Membrane</keyword>
<dbReference type="AlphaFoldDB" id="A0A3N4IM16"/>